<evidence type="ECO:0000313" key="23">
    <source>
        <dbReference type="EMBL" id="OXG13000.1"/>
    </source>
</evidence>
<evidence type="ECO:0000256" key="1">
    <source>
        <dbReference type="ARBA" id="ARBA00004477"/>
    </source>
</evidence>
<dbReference type="InterPro" id="IPR001680">
    <property type="entry name" value="WD40_rpt"/>
</dbReference>
<name>A0A854Q426_CRYNE</name>
<keyword evidence="12" id="KW-0333">Golgi apparatus</keyword>
<dbReference type="InterPro" id="IPR015943">
    <property type="entry name" value="WD40/YVTN_repeat-like_dom_sf"/>
</dbReference>
<evidence type="ECO:0000256" key="14">
    <source>
        <dbReference type="ARBA" id="ARBA00023121"/>
    </source>
</evidence>
<feature type="region of interest" description="Disordered" evidence="20">
    <location>
        <begin position="1427"/>
        <end position="1449"/>
    </location>
</feature>
<keyword evidence="16" id="KW-1207">Sterol metabolism</keyword>
<evidence type="ECO:0000256" key="20">
    <source>
        <dbReference type="SAM" id="MobiDB-lite"/>
    </source>
</evidence>
<gene>
    <name evidence="23" type="ORF">C361_06189</name>
</gene>
<feature type="transmembrane region" description="Helical" evidence="21">
    <location>
        <begin position="412"/>
        <end position="429"/>
    </location>
</feature>
<feature type="transmembrane region" description="Helical" evidence="21">
    <location>
        <begin position="441"/>
        <end position="468"/>
    </location>
</feature>
<keyword evidence="17" id="KW-0325">Glycoprotein</keyword>
<evidence type="ECO:0000256" key="9">
    <source>
        <dbReference type="ARBA" id="ARBA00022737"/>
    </source>
</evidence>
<dbReference type="InterPro" id="IPR030225">
    <property type="entry name" value="SCAP"/>
</dbReference>
<dbReference type="InterPro" id="IPR000731">
    <property type="entry name" value="SSD"/>
</dbReference>
<dbReference type="EMBL" id="AMKT01000083">
    <property type="protein sequence ID" value="OXG13000.1"/>
    <property type="molecule type" value="Genomic_DNA"/>
</dbReference>
<comment type="similarity">
    <text evidence="4">Belongs to the WD repeat SCAP family.</text>
</comment>
<dbReference type="GO" id="GO:0032936">
    <property type="term" value="C:SREBP-SCAP complex"/>
    <property type="evidence" value="ECO:0007669"/>
    <property type="project" value="TreeGrafter"/>
</dbReference>
<keyword evidence="8 21" id="KW-0812">Transmembrane</keyword>
<dbReference type="GO" id="GO:0012507">
    <property type="term" value="C:ER to Golgi transport vesicle membrane"/>
    <property type="evidence" value="ECO:0007669"/>
    <property type="project" value="UniProtKB-SubCell"/>
</dbReference>
<evidence type="ECO:0000256" key="6">
    <source>
        <dbReference type="ARBA" id="ARBA00022548"/>
    </source>
</evidence>
<dbReference type="GO" id="GO:0032934">
    <property type="term" value="F:sterol binding"/>
    <property type="evidence" value="ECO:0007669"/>
    <property type="project" value="InterPro"/>
</dbReference>
<proteinExistence type="inferred from homology"/>
<keyword evidence="7" id="KW-0853">WD repeat</keyword>
<evidence type="ECO:0000256" key="18">
    <source>
        <dbReference type="ARBA" id="ARBA00023221"/>
    </source>
</evidence>
<dbReference type="GO" id="GO:0000139">
    <property type="term" value="C:Golgi membrane"/>
    <property type="evidence" value="ECO:0007669"/>
    <property type="project" value="UniProtKB-SubCell"/>
</dbReference>
<comment type="caution">
    <text evidence="23">The sequence shown here is derived from an EMBL/GenBank/DDBJ whole genome shotgun (WGS) entry which is preliminary data.</text>
</comment>
<organism evidence="23 24">
    <name type="scientific">Cryptococcus neoformans Tu259-1</name>
    <dbReference type="NCBI Taxonomy" id="1230072"/>
    <lineage>
        <taxon>Eukaryota</taxon>
        <taxon>Fungi</taxon>
        <taxon>Dikarya</taxon>
        <taxon>Basidiomycota</taxon>
        <taxon>Agaricomycotina</taxon>
        <taxon>Tremellomycetes</taxon>
        <taxon>Tremellales</taxon>
        <taxon>Cryptococcaceae</taxon>
        <taxon>Cryptococcus</taxon>
        <taxon>Cryptococcus neoformans species complex</taxon>
    </lineage>
</organism>
<evidence type="ECO:0000256" key="21">
    <source>
        <dbReference type="SAM" id="Phobius"/>
    </source>
</evidence>
<feature type="region of interest" description="Disordered" evidence="20">
    <location>
        <begin position="1"/>
        <end position="63"/>
    </location>
</feature>
<dbReference type="SMART" id="SM00320">
    <property type="entry name" value="WD40"/>
    <property type="match status" value="3"/>
</dbReference>
<evidence type="ECO:0000256" key="19">
    <source>
        <dbReference type="ARBA" id="ARBA00045958"/>
    </source>
</evidence>
<keyword evidence="14" id="KW-0446">Lipid-binding</keyword>
<feature type="transmembrane region" description="Helical" evidence="21">
    <location>
        <begin position="747"/>
        <end position="774"/>
    </location>
</feature>
<dbReference type="GO" id="GO:0005789">
    <property type="term" value="C:endoplasmic reticulum membrane"/>
    <property type="evidence" value="ECO:0007669"/>
    <property type="project" value="UniProtKB-SubCell"/>
</dbReference>
<keyword evidence="11 21" id="KW-1133">Transmembrane helix</keyword>
<feature type="compositionally biased region" description="Polar residues" evidence="20">
    <location>
        <begin position="1171"/>
        <end position="1187"/>
    </location>
</feature>
<dbReference type="GO" id="GO:0032933">
    <property type="term" value="P:SREBP signaling pathway"/>
    <property type="evidence" value="ECO:0007669"/>
    <property type="project" value="InterPro"/>
</dbReference>
<dbReference type="InterPro" id="IPR053958">
    <property type="entry name" value="HMGCR/SNAP/NPC1-like_SSD"/>
</dbReference>
<evidence type="ECO:0000256" key="13">
    <source>
        <dbReference type="ARBA" id="ARBA00023098"/>
    </source>
</evidence>
<dbReference type="Gene3D" id="2.130.10.10">
    <property type="entry name" value="YVTN repeat-like/Quinoprotein amine dehydrogenase"/>
    <property type="match status" value="1"/>
</dbReference>
<feature type="compositionally biased region" description="Basic residues" evidence="20">
    <location>
        <begin position="53"/>
        <end position="63"/>
    </location>
</feature>
<reference evidence="23 24" key="1">
    <citation type="submission" date="2017-06" db="EMBL/GenBank/DDBJ databases">
        <title>Global population genomics of the pathogenic fungus Cryptococcus neoformans var. grubii.</title>
        <authorList>
            <person name="Cuomo C."/>
            <person name="Litvintseva A."/>
            <person name="Chen Y."/>
            <person name="Young S."/>
            <person name="Zeng Q."/>
            <person name="Chapman S."/>
            <person name="Gujja S."/>
            <person name="Saif S."/>
            <person name="Birren B."/>
        </authorList>
    </citation>
    <scope>NUCLEOTIDE SEQUENCE [LARGE SCALE GENOMIC DNA]</scope>
    <source>
        <strain evidence="23 24">Tu259-1</strain>
    </source>
</reference>
<keyword evidence="13" id="KW-0443">Lipid metabolism</keyword>
<keyword evidence="9" id="KW-0677">Repeat</keyword>
<comment type="function">
    <text evidence="19">Escort protein required for cholesterol as well as lipid homeostasis. Regulates export of the SCAP-SREBP complex from the endoplasmic reticulum to the Golgi upon low cholesterol, thereby regulating the processing of sterol regulatory element-binding proteins (SREBPs) SREBF1/SREBP1 and SREBF2/SREBP2. At high sterol concentrations, formation of a ternary complex with INSIG (INSIG1 or INSIG2) leads to mask the ER export signal in SCAP, promoting retention of the complex in the endoplasmic reticulum. Low sterol concentrations trigger release of INSIG, a conformational change in the SSD domain of SCAP, unmasking of the ER export signal, promoting recruitment into COPII-coated vesicles and transport of the SCAP-SREBP to the Golgi: in the Golgi, SREBPs are then processed, releasing the transcription factor fragment of SREBPs from the membrane, its import into the nucleus and up-regulation of LDLR, INSIG1 and the mevalonate pathway. Binds cholesterol via its SSD domain.</text>
</comment>
<feature type="compositionally biased region" description="Basic and acidic residues" evidence="20">
    <location>
        <begin position="1427"/>
        <end position="1442"/>
    </location>
</feature>
<evidence type="ECO:0000256" key="15">
    <source>
        <dbReference type="ARBA" id="ARBA00023136"/>
    </source>
</evidence>
<dbReference type="GO" id="GO:0008203">
    <property type="term" value="P:cholesterol metabolic process"/>
    <property type="evidence" value="ECO:0007669"/>
    <property type="project" value="UniProtKB-KW"/>
</dbReference>
<protein>
    <recommendedName>
        <fullName evidence="5">Sterol regulatory element-binding protein cleavage-activating protein</fullName>
    </recommendedName>
</protein>
<keyword evidence="15 21" id="KW-0472">Membrane</keyword>
<dbReference type="Pfam" id="PF12349">
    <property type="entry name" value="Sterol-sensing"/>
    <property type="match status" value="1"/>
</dbReference>
<keyword evidence="6" id="KW-0153">Cholesterol metabolism</keyword>
<evidence type="ECO:0000256" key="17">
    <source>
        <dbReference type="ARBA" id="ARBA00023180"/>
    </source>
</evidence>
<evidence type="ECO:0000256" key="8">
    <source>
        <dbReference type="ARBA" id="ARBA00022692"/>
    </source>
</evidence>
<evidence type="ECO:0000256" key="16">
    <source>
        <dbReference type="ARBA" id="ARBA00023166"/>
    </source>
</evidence>
<evidence type="ECO:0000256" key="3">
    <source>
        <dbReference type="ARBA" id="ARBA00004653"/>
    </source>
</evidence>
<feature type="domain" description="SSD" evidence="22">
    <location>
        <begin position="410"/>
        <end position="576"/>
    </location>
</feature>
<evidence type="ECO:0000256" key="4">
    <source>
        <dbReference type="ARBA" id="ARBA00007410"/>
    </source>
</evidence>
<feature type="region of interest" description="Disordered" evidence="20">
    <location>
        <begin position="1142"/>
        <end position="1207"/>
    </location>
</feature>
<evidence type="ECO:0000313" key="24">
    <source>
        <dbReference type="Proteomes" id="UP000199727"/>
    </source>
</evidence>
<dbReference type="PANTHER" id="PTHR46378">
    <property type="entry name" value="STEROL REGULATORY ELEMENT-BINDING PROTEIN CLEAVAGE-ACTIVATING PROTEIN"/>
    <property type="match status" value="1"/>
</dbReference>
<comment type="subcellular location">
    <subcellularLocation>
        <location evidence="2">Cytoplasmic vesicle</location>
        <location evidence="2">COPII-coated vesicle membrane</location>
        <topology evidence="2">Multi-pass membrane protein</topology>
    </subcellularLocation>
    <subcellularLocation>
        <location evidence="1">Endoplasmic reticulum membrane</location>
        <topology evidence="1">Multi-pass membrane protein</topology>
    </subcellularLocation>
    <subcellularLocation>
        <location evidence="3">Golgi apparatus membrane</location>
        <topology evidence="3">Multi-pass membrane protein</topology>
    </subcellularLocation>
</comment>
<feature type="transmembrane region" description="Helical" evidence="21">
    <location>
        <begin position="553"/>
        <end position="574"/>
    </location>
</feature>
<accession>A0A854Q426</accession>
<dbReference type="SUPFAM" id="SSF50978">
    <property type="entry name" value="WD40 repeat-like"/>
    <property type="match status" value="1"/>
</dbReference>
<dbReference type="GO" id="GO:0045540">
    <property type="term" value="P:regulation of cholesterol biosynthetic process"/>
    <property type="evidence" value="ECO:0007669"/>
    <property type="project" value="TreeGrafter"/>
</dbReference>
<keyword evidence="18" id="KW-0753">Steroid metabolism</keyword>
<feature type="transmembrane region" description="Helical" evidence="21">
    <location>
        <begin position="514"/>
        <end position="541"/>
    </location>
</feature>
<dbReference type="PANTHER" id="PTHR46378:SF1">
    <property type="entry name" value="STEROL REGULATORY ELEMENT-BINDING PROTEIN CLEAVAGE-ACTIVATING PROTEIN"/>
    <property type="match status" value="1"/>
</dbReference>
<evidence type="ECO:0000256" key="12">
    <source>
        <dbReference type="ARBA" id="ARBA00023034"/>
    </source>
</evidence>
<feature type="compositionally biased region" description="Polar residues" evidence="20">
    <location>
        <begin position="1"/>
        <end position="19"/>
    </location>
</feature>
<evidence type="ECO:0000256" key="2">
    <source>
        <dbReference type="ARBA" id="ARBA00004557"/>
    </source>
</evidence>
<keyword evidence="10" id="KW-0256">Endoplasmic reticulum</keyword>
<dbReference type="InterPro" id="IPR036322">
    <property type="entry name" value="WD40_repeat_dom_sf"/>
</dbReference>
<dbReference type="OrthoDB" id="6510177at2759"/>
<dbReference type="PROSITE" id="PS50156">
    <property type="entry name" value="SSD"/>
    <property type="match status" value="1"/>
</dbReference>
<feature type="transmembrane region" description="Helical" evidence="21">
    <location>
        <begin position="626"/>
        <end position="643"/>
    </location>
</feature>
<evidence type="ECO:0000259" key="22">
    <source>
        <dbReference type="PROSITE" id="PS50156"/>
    </source>
</evidence>
<evidence type="ECO:0000256" key="5">
    <source>
        <dbReference type="ARBA" id="ARBA00019541"/>
    </source>
</evidence>
<sequence length="1449" mass="157684">MSFVSSETPNAIASSSTAHIGSANPRARHRLDNGLQYHSNPLPSDCRPLLRSAPRKRRVASKSKKLRWRKGLVTEAFRKFGEHCARNQIRTLLIDCLVMTNLFYPSLALYLPKRFPPPSPHAAQNTHWPPLDNDAASSYRTNTDHPLSFSTLGCLFPSPPPLLPRLTWAGWWGSGTRGREDEGWTATRAIPGATEIGEGQNDEVWVMRIGWADVEDVLDRQIEDGERKWEERDHHLLELVQNVAENWERQVPSSSQRCVRQLRSSISAREDGVDSEPPPCYVLTPSPDALESAIPISMSGLAHFDHGVSVSPDGLPLGRSPHAGNIYHTFAALFHVPQNSTSAFEQRWQSAMLVVAKEVEGEVFVEAKGPRVGDQIGEWFVSYASSPLSHQTNLTGAISSDRSKIFSSSPPPIIIVLYIILFTTLIVQLSNASKAHSRFGLAFTGVVQLCCSSVMSFSVLALLGWNGWGVPHAESSLPTYVLPFVIVVVGAENMSTLTQAIFSIPFTHSVPVRIGLGLSKVGTTIALTSLTDLGILSVVWLCVNLQPVREFCLFAAVVIVTDWFMLHTFFLTVLSIDAQRLELADVLASNKVGMVSPVESKGEKDAQNENQGFLWRNMLRARTTKSGSLLLLLFTVGLLYWLTERHRLPLNTTASLYGYTPTARSTSVSVPTPTASPFISTPEAISVLSSAEKLWRALNPEGWPFAHVIVPPASILVLPKVGHSMRPGDIRKLSLPASRLLIPRLKALLYIFKVLVLPQAITAGALYALLLYLLKDSDLLDAQRNRLGRTGDAHDDESDFRGSAKNASGLSNCLRARMLPCSHEADVDLIASSSDGRIAISVAIDNSVCLWRFSDTPGSGTREPLPTVGLDRGDAIVAAAVSEDGQHVAVCTNMAVLQIWEVPREGAIVPLQVRRAEQTFTAKILGITFDEIAPSVDDPFTANEPTVDEARKATSVMVGYGDGTVVAISEVGAKVIIPAQDKGAYSSCRVLFMRNIGGSLSILIARQHDIDIWRKSTFGWESSSLIADLPGEDRITAVSPLNAELPGVFAVGHRSGNITIYDESHGQLELMPQGSSVEGVRKLQLVRPSSMKCLGCGLQSAEGYAVVSSTSSQVSIDRIAPRTSIPTFCRCTRRVSSADDVPALMHRSDLPQRSKPNTLIVPPVTFRQRPTPGSSPHKSTSLLSPVSNGEFPLSSHGSARRSSNFHREDDSLKIISSPHDRSALSNIGGGSGLVSPSGDMEVTSLGGISAQGASDGGWAILDGDVLAGVRRGREGIDDAQWQVWSVDMTAPWDTAGLVVDSIDLSELQQRTFEVDCVIRGQASGGGSTNGIVSMRDRRTERLLSMDGRASFPERVGSFAVPTYESLGYVEVVGVDTLGAKGMIGGFGNRLGTISLERCDEKKVIGRSSMDGVVLPVVRYRSWVLRKEKEERRERERERERQRGRSGAYS</sequence>
<evidence type="ECO:0000256" key="7">
    <source>
        <dbReference type="ARBA" id="ARBA00022574"/>
    </source>
</evidence>
<dbReference type="Proteomes" id="UP000199727">
    <property type="component" value="Unassembled WGS sequence"/>
</dbReference>
<evidence type="ECO:0000256" key="10">
    <source>
        <dbReference type="ARBA" id="ARBA00022824"/>
    </source>
</evidence>
<evidence type="ECO:0000256" key="11">
    <source>
        <dbReference type="ARBA" id="ARBA00022989"/>
    </source>
</evidence>